<proteinExistence type="predicted"/>
<dbReference type="Pfam" id="PF13229">
    <property type="entry name" value="Beta_helix"/>
    <property type="match status" value="1"/>
</dbReference>
<feature type="domain" description="Right handed beta helix" evidence="2">
    <location>
        <begin position="154"/>
        <end position="288"/>
    </location>
</feature>
<dbReference type="Proteomes" id="UP001275440">
    <property type="component" value="Unassembled WGS sequence"/>
</dbReference>
<dbReference type="NCBIfam" id="TIGR03804">
    <property type="entry name" value="para_beta_helix"/>
    <property type="match status" value="1"/>
</dbReference>
<dbReference type="InterPro" id="IPR006626">
    <property type="entry name" value="PbH1"/>
</dbReference>
<sequence length="511" mass="52046">MSRRQAISGTALTAAVAAIATVPTCARKAEDDAEGMVPPARINPEPVAPDDIVALGIAGDGETDDTDAINAALVERDSLLLPSGRFRVAGTIVVPPGRQLAGRSSFAYTGVPQEGTRLIATGDGRADPVVRLGEGACLTSLAVRGTGHDPAHDGVVLDGRNLLREVNILHCRTGIDCGYSGVNRIECCNIHDNSGYGIARCVDSIVSLNYLNVNGAGGIHLPAGANDNIITQNKVEWNHGYGINAEDAKHNVMSGNNIDRNGRSGVRLSGCERTVVTANVLRRNGARSEGVADDDTHILSTGGAGTLVLGNLTHSGPDDDGDGYDSPSACIVADPDSTGIVVGNDLTGHTGSGGAGTHAAGSGVQLAANLGKSTRAGFVGDGGTTSRKVTLGAGEEASETFSFLPLDPFDIGRVHSISLLARNPPDGTRGAATAVVLVGRENGDAVVTTEGVSNTVGTCFGAGPGLVGVGFRVDARGGELTVVLTNSRSDGGASARRCRLVTAGGRNRSRK</sequence>
<dbReference type="EMBL" id="WBMO01000001">
    <property type="protein sequence ID" value="MDV2474249.1"/>
    <property type="molecule type" value="Genomic_DNA"/>
</dbReference>
<name>A0ABU3WJT6_9NOCA</name>
<evidence type="ECO:0000256" key="1">
    <source>
        <dbReference type="SAM" id="SignalP"/>
    </source>
</evidence>
<dbReference type="InterPro" id="IPR022441">
    <property type="entry name" value="Para_beta_helix_rpt-2"/>
</dbReference>
<organism evidence="3 4">
    <name type="scientific">Rhodococcus zopfii</name>
    <dbReference type="NCBI Taxonomy" id="43772"/>
    <lineage>
        <taxon>Bacteria</taxon>
        <taxon>Bacillati</taxon>
        <taxon>Actinomycetota</taxon>
        <taxon>Actinomycetes</taxon>
        <taxon>Mycobacteriales</taxon>
        <taxon>Nocardiaceae</taxon>
        <taxon>Rhodococcus</taxon>
    </lineage>
</organism>
<evidence type="ECO:0000313" key="4">
    <source>
        <dbReference type="Proteomes" id="UP001275440"/>
    </source>
</evidence>
<dbReference type="SMART" id="SM00710">
    <property type="entry name" value="PbH1"/>
    <property type="match status" value="5"/>
</dbReference>
<dbReference type="InterPro" id="IPR012334">
    <property type="entry name" value="Pectin_lyas_fold"/>
</dbReference>
<gene>
    <name evidence="3" type="ORF">F8M49_00415</name>
</gene>
<feature type="signal peptide" evidence="1">
    <location>
        <begin position="1"/>
        <end position="20"/>
    </location>
</feature>
<dbReference type="Gene3D" id="2.160.20.10">
    <property type="entry name" value="Single-stranded right-handed beta-helix, Pectin lyase-like"/>
    <property type="match status" value="2"/>
</dbReference>
<feature type="chain" id="PRO_5046236279" evidence="1">
    <location>
        <begin position="21"/>
        <end position="511"/>
    </location>
</feature>
<dbReference type="SUPFAM" id="SSF51126">
    <property type="entry name" value="Pectin lyase-like"/>
    <property type="match status" value="1"/>
</dbReference>
<keyword evidence="1" id="KW-0732">Signal</keyword>
<dbReference type="InterPro" id="IPR011050">
    <property type="entry name" value="Pectin_lyase_fold/virulence"/>
</dbReference>
<evidence type="ECO:0000259" key="2">
    <source>
        <dbReference type="Pfam" id="PF13229"/>
    </source>
</evidence>
<dbReference type="InterPro" id="IPR039448">
    <property type="entry name" value="Beta_helix"/>
</dbReference>
<keyword evidence="4" id="KW-1185">Reference proteome</keyword>
<reference evidence="3 4" key="1">
    <citation type="submission" date="2019-10" db="EMBL/GenBank/DDBJ databases">
        <title>Draft Genome Assembly of Rhodococcus zopfii DSM44189.</title>
        <authorList>
            <person name="Sutton J.M."/>
            <person name="Akob D.M."/>
            <person name="Bushman T.J."/>
        </authorList>
    </citation>
    <scope>NUCLEOTIDE SEQUENCE [LARGE SCALE GENOMIC DNA]</scope>
    <source>
        <strain evidence="3 4">DSM 44189</strain>
    </source>
</reference>
<evidence type="ECO:0000313" key="3">
    <source>
        <dbReference type="EMBL" id="MDV2474249.1"/>
    </source>
</evidence>
<comment type="caution">
    <text evidence="3">The sequence shown here is derived from an EMBL/GenBank/DDBJ whole genome shotgun (WGS) entry which is preliminary data.</text>
</comment>
<accession>A0ABU3WJT6</accession>
<protein>
    <submittedName>
        <fullName evidence="3">Right-handed parallel beta-helix repeat-containing protein</fullName>
    </submittedName>
</protein>